<accession>A0A955L0K6</accession>
<dbReference type="InterPro" id="IPR018163">
    <property type="entry name" value="Thr/Ala-tRNA-synth_IIc_edit"/>
</dbReference>
<dbReference type="SUPFAM" id="SSF55186">
    <property type="entry name" value="ThrRS/AlaRS common domain"/>
    <property type="match status" value="1"/>
</dbReference>
<dbReference type="InterPro" id="IPR012947">
    <property type="entry name" value="tRNA_SAD"/>
</dbReference>
<dbReference type="GO" id="GO:0043039">
    <property type="term" value="P:tRNA aminoacylation"/>
    <property type="evidence" value="ECO:0007669"/>
    <property type="project" value="InterPro"/>
</dbReference>
<reference evidence="2" key="1">
    <citation type="submission" date="2020-04" db="EMBL/GenBank/DDBJ databases">
        <authorList>
            <person name="Zhang T."/>
        </authorList>
    </citation>
    <scope>NUCLEOTIDE SEQUENCE</scope>
    <source>
        <strain evidence="2">HKST-UBA13</strain>
    </source>
</reference>
<dbReference type="EMBL" id="JAGQLJ010000050">
    <property type="protein sequence ID" value="MCA9381137.1"/>
    <property type="molecule type" value="Genomic_DNA"/>
</dbReference>
<comment type="caution">
    <text evidence="2">The sequence shown here is derived from an EMBL/GenBank/DDBJ whole genome shotgun (WGS) entry which is preliminary data.</text>
</comment>
<dbReference type="SMART" id="SM00863">
    <property type="entry name" value="tRNA_SAD"/>
    <property type="match status" value="1"/>
</dbReference>
<dbReference type="AlphaFoldDB" id="A0A955L0K6"/>
<dbReference type="GO" id="GO:0005524">
    <property type="term" value="F:ATP binding"/>
    <property type="evidence" value="ECO:0007669"/>
    <property type="project" value="InterPro"/>
</dbReference>
<dbReference type="Pfam" id="PF07973">
    <property type="entry name" value="tRNA_SAD"/>
    <property type="match status" value="1"/>
</dbReference>
<reference evidence="2" key="2">
    <citation type="journal article" date="2021" name="Microbiome">
        <title>Successional dynamics and alternative stable states in a saline activated sludge microbial community over 9 years.</title>
        <authorList>
            <person name="Wang Y."/>
            <person name="Ye J."/>
            <person name="Ju F."/>
            <person name="Liu L."/>
            <person name="Boyd J.A."/>
            <person name="Deng Y."/>
            <person name="Parks D.H."/>
            <person name="Jiang X."/>
            <person name="Yin X."/>
            <person name="Woodcroft B.J."/>
            <person name="Tyson G.W."/>
            <person name="Hugenholtz P."/>
            <person name="Polz M.F."/>
            <person name="Zhang T."/>
        </authorList>
    </citation>
    <scope>NUCLEOTIDE SEQUENCE</scope>
    <source>
        <strain evidence="2">HKST-UBA13</strain>
    </source>
</reference>
<protein>
    <recommendedName>
        <fullName evidence="1">Threonyl/alanyl tRNA synthetase SAD domain-containing protein</fullName>
    </recommendedName>
</protein>
<evidence type="ECO:0000313" key="2">
    <source>
        <dbReference type="EMBL" id="MCA9381137.1"/>
    </source>
</evidence>
<organism evidence="2 3">
    <name type="scientific">Candidatus Dojkabacteria bacterium</name>
    <dbReference type="NCBI Taxonomy" id="2099670"/>
    <lineage>
        <taxon>Bacteria</taxon>
        <taxon>Candidatus Dojkabacteria</taxon>
    </lineage>
</organism>
<proteinExistence type="predicted"/>
<gene>
    <name evidence="2" type="ORF">KC678_02640</name>
</gene>
<dbReference type="Proteomes" id="UP000775877">
    <property type="component" value="Unassembled WGS sequence"/>
</dbReference>
<dbReference type="GO" id="GO:0004812">
    <property type="term" value="F:aminoacyl-tRNA ligase activity"/>
    <property type="evidence" value="ECO:0007669"/>
    <property type="project" value="InterPro"/>
</dbReference>
<evidence type="ECO:0000313" key="3">
    <source>
        <dbReference type="Proteomes" id="UP000775877"/>
    </source>
</evidence>
<feature type="non-terminal residue" evidence="2">
    <location>
        <position position="1"/>
    </location>
</feature>
<feature type="domain" description="Threonyl/alanyl tRNA synthetase SAD" evidence="1">
    <location>
        <begin position="1"/>
        <end position="39"/>
    </location>
</feature>
<name>A0A955L0K6_9BACT</name>
<sequence length="43" mass="4673">SKEFCGGPHVTNTSEIGEGRKKFKITKQESVGAGVRRIKAVLE</sequence>
<evidence type="ECO:0000259" key="1">
    <source>
        <dbReference type="SMART" id="SM00863"/>
    </source>
</evidence>
<dbReference type="Gene3D" id="3.30.980.10">
    <property type="entry name" value="Threonyl-trna Synthetase, Chain A, domain 2"/>
    <property type="match status" value="1"/>
</dbReference>
<dbReference type="Gene3D" id="3.30.54.20">
    <property type="match status" value="1"/>
</dbReference>